<accession>A0A2P7YS18</accession>
<feature type="compositionally biased region" description="Polar residues" evidence="1">
    <location>
        <begin position="1"/>
        <end position="14"/>
    </location>
</feature>
<comment type="caution">
    <text evidence="2">The sequence shown here is derived from an EMBL/GenBank/DDBJ whole genome shotgun (WGS) entry which is preliminary data.</text>
</comment>
<organism evidence="2 3">
    <name type="scientific">Candidozyma pseudohaemuli</name>
    <dbReference type="NCBI Taxonomy" id="418784"/>
    <lineage>
        <taxon>Eukaryota</taxon>
        <taxon>Fungi</taxon>
        <taxon>Dikarya</taxon>
        <taxon>Ascomycota</taxon>
        <taxon>Saccharomycotina</taxon>
        <taxon>Pichiomycetes</taxon>
        <taxon>Metschnikowiaceae</taxon>
        <taxon>Candidozyma</taxon>
    </lineage>
</organism>
<dbReference type="GeneID" id="36566082"/>
<dbReference type="EMBL" id="PYFQ01000005">
    <property type="protein sequence ID" value="PSK38754.1"/>
    <property type="molecule type" value="Genomic_DNA"/>
</dbReference>
<dbReference type="OrthoDB" id="10381995at2759"/>
<sequence>MAYQPPQSHTARISHTTEDLPHPHIEGYDHAKIIGRLQESLKRDRSLKASMKRGSRAVIDVAQLMPPFADEERLDIKYGFKYHIKELFKHPRAEIKLLSDKFKRKISLPPFDGLQEELKVFDHLPTEPDSFKTLEKFVEKQLMLCSSSIVRPKLCGLRPRSIRPAVFYGTPRKKLFLRIDQIISCIEQEKTLTDHCNKTTQRHRIDALLADLSSELDTLNGKVNQRLLEISKTYINYSLTMMRCLKMMKELFEDHIIFRQKMIKEFTINGDFKGSPSTRRALTTQLTTLQSLTFQMYSIHNQIAARRIRLCGDLRVLSTIDSRIEEYYKEIALLHPSFKSLRRKSNSIRRHGFRPFNRAILDHCKFCGEAFQVIIPLRDRIVREMEDLYAALVRF</sequence>
<feature type="region of interest" description="Disordered" evidence="1">
    <location>
        <begin position="1"/>
        <end position="22"/>
    </location>
</feature>
<evidence type="ECO:0000313" key="3">
    <source>
        <dbReference type="Proteomes" id="UP000241107"/>
    </source>
</evidence>
<gene>
    <name evidence="2" type="ORF">C7M61_002693</name>
</gene>
<dbReference type="VEuPathDB" id="FungiDB:C7M61_002693"/>
<name>A0A2P7YS18_9ASCO</name>
<dbReference type="AlphaFoldDB" id="A0A2P7YS18"/>
<dbReference type="Proteomes" id="UP000241107">
    <property type="component" value="Unassembled WGS sequence"/>
</dbReference>
<keyword evidence="3" id="KW-1185">Reference proteome</keyword>
<reference evidence="2 3" key="1">
    <citation type="submission" date="2018-03" db="EMBL/GenBank/DDBJ databases">
        <title>Candida pseudohaemulonii genome assembly and annotation.</title>
        <authorList>
            <person name="Munoz J.F."/>
            <person name="Gade L.G."/>
            <person name="Chow N.A."/>
            <person name="Litvintseva A.P."/>
            <person name="Loparev V.N."/>
            <person name="Cuomo C.A."/>
        </authorList>
    </citation>
    <scope>NUCLEOTIDE SEQUENCE [LARGE SCALE GENOMIC DNA]</scope>
    <source>
        <strain evidence="2 3">B12108</strain>
    </source>
</reference>
<evidence type="ECO:0000313" key="2">
    <source>
        <dbReference type="EMBL" id="PSK38754.1"/>
    </source>
</evidence>
<proteinExistence type="predicted"/>
<evidence type="ECO:0000256" key="1">
    <source>
        <dbReference type="SAM" id="MobiDB-lite"/>
    </source>
</evidence>
<dbReference type="RefSeq" id="XP_024713986.1">
    <property type="nucleotide sequence ID" value="XM_024858060.1"/>
</dbReference>
<protein>
    <submittedName>
        <fullName evidence="2">Uncharacterized protein</fullName>
    </submittedName>
</protein>